<dbReference type="FunFam" id="3.40.50.1100:FF:000008">
    <property type="entry name" value="L-threonine dehydratase"/>
    <property type="match status" value="1"/>
</dbReference>
<dbReference type="InterPro" id="IPR005787">
    <property type="entry name" value="Thr_deHydtase_biosynth"/>
</dbReference>
<evidence type="ECO:0000256" key="2">
    <source>
        <dbReference type="ARBA" id="ARBA00001933"/>
    </source>
</evidence>
<dbReference type="RefSeq" id="WP_150090117.1">
    <property type="nucleotide sequence ID" value="NZ_JBFUOH010000124.1"/>
</dbReference>
<comment type="caution">
    <text evidence="15">The sequence shown here is derived from an EMBL/GenBank/DDBJ whole genome shotgun (WGS) entry which is preliminary data.</text>
</comment>
<keyword evidence="11 13" id="KW-0100">Branched-chain amino acid biosynthesis</keyword>
<dbReference type="GO" id="GO:0004794">
    <property type="term" value="F:threonine deaminase activity"/>
    <property type="evidence" value="ECO:0007669"/>
    <property type="project" value="UniProtKB-UniRule"/>
</dbReference>
<keyword evidence="8" id="KW-0677">Repeat</keyword>
<dbReference type="Pfam" id="PF00585">
    <property type="entry name" value="Thr_dehydrat_C"/>
    <property type="match status" value="2"/>
</dbReference>
<keyword evidence="16" id="KW-1185">Reference proteome</keyword>
<evidence type="ECO:0000256" key="9">
    <source>
        <dbReference type="ARBA" id="ARBA00022898"/>
    </source>
</evidence>
<dbReference type="GO" id="GO:0009097">
    <property type="term" value="P:isoleucine biosynthetic process"/>
    <property type="evidence" value="ECO:0007669"/>
    <property type="project" value="UniProtKB-UniRule"/>
</dbReference>
<name>A0A5M8FUF7_9GAMM</name>
<dbReference type="Gene3D" id="3.40.50.1100">
    <property type="match status" value="2"/>
</dbReference>
<dbReference type="InterPro" id="IPR001721">
    <property type="entry name" value="TD_ACT-like"/>
</dbReference>
<evidence type="ECO:0000256" key="12">
    <source>
        <dbReference type="ARBA" id="ARBA00025527"/>
    </source>
</evidence>
<evidence type="ECO:0000313" key="15">
    <source>
        <dbReference type="EMBL" id="KAA6187436.1"/>
    </source>
</evidence>
<evidence type="ECO:0000256" key="5">
    <source>
        <dbReference type="ARBA" id="ARBA00011881"/>
    </source>
</evidence>
<organism evidence="15 16">
    <name type="scientific">Thiohalocapsa marina</name>
    <dbReference type="NCBI Taxonomy" id="424902"/>
    <lineage>
        <taxon>Bacteria</taxon>
        <taxon>Pseudomonadati</taxon>
        <taxon>Pseudomonadota</taxon>
        <taxon>Gammaproteobacteria</taxon>
        <taxon>Chromatiales</taxon>
        <taxon>Chromatiaceae</taxon>
        <taxon>Thiohalocapsa</taxon>
    </lineage>
</organism>
<dbReference type="CDD" id="cd04907">
    <property type="entry name" value="ACT_ThrD-I_2"/>
    <property type="match status" value="1"/>
</dbReference>
<sequence>MTQSYIPRILKARVYDVAVESPLTQAKSLSQRLRNQVFLKREDLQPVFSFKLRGAYNKLRHLSPEALARGVIAASAGNHAQGVSMGASRLGVEAIIVMPRTTPGIKVDAVRAWGAKAVLHGDSFDEAYAHALELAEQRQLTFIHPFDDPYVIAGQGTIGMEILRQHQDPPEAIFVPVGGGGLIAGIAAYVKYLRPEVKVIGVEPEDAPTLHAALAAGERVVLSEVGLFADGVAVRQIGEETFRIARETVDEVVLVSTDEICAAIKDIYDDTRGIAEPAGALSVAGLKRWVEQHGVENRHLIAIESGANINFGRLRHVAERAELGERREALFAVGIPERPGSFLSFCRALGKRQITEFNYRYADDQNAHVFVGVETGGRPAERLELLERLQHKGFSVLDMSDNETAKLHIRFMVGGRAVGVDNERLIRFEFPERPGALLKFLSGLGRRWNISLFHYRNHGAAYGRVLMGVQVPEPELADFRQLLTDLGYPFWDESDNPAYRLFAGGLGDRPAVTAAETIAHGGASR</sequence>
<evidence type="ECO:0000256" key="4">
    <source>
        <dbReference type="ARBA" id="ARBA00010869"/>
    </source>
</evidence>
<proteinExistence type="inferred from homology"/>
<dbReference type="Proteomes" id="UP000322981">
    <property type="component" value="Unassembled WGS sequence"/>
</dbReference>
<dbReference type="InterPro" id="IPR038110">
    <property type="entry name" value="TD_ACT-like_sf"/>
</dbReference>
<dbReference type="NCBIfam" id="NF006674">
    <property type="entry name" value="PRK09224.1"/>
    <property type="match status" value="1"/>
</dbReference>
<dbReference type="FunFam" id="3.40.1020.10:FF:000001">
    <property type="entry name" value="L-threonine dehydratase"/>
    <property type="match status" value="1"/>
</dbReference>
<dbReference type="PROSITE" id="PS00165">
    <property type="entry name" value="DEHYDRATASE_SER_THR"/>
    <property type="match status" value="1"/>
</dbReference>
<dbReference type="InterPro" id="IPR001926">
    <property type="entry name" value="TrpB-like_PALP"/>
</dbReference>
<dbReference type="UniPathway" id="UPA00047">
    <property type="reaction ID" value="UER00054"/>
</dbReference>
<evidence type="ECO:0000256" key="11">
    <source>
        <dbReference type="ARBA" id="ARBA00023304"/>
    </source>
</evidence>
<dbReference type="EMBL" id="VWXX01000002">
    <property type="protein sequence ID" value="KAA6187436.1"/>
    <property type="molecule type" value="Genomic_DNA"/>
</dbReference>
<dbReference type="GO" id="GO:0006565">
    <property type="term" value="P:L-serine catabolic process"/>
    <property type="evidence" value="ECO:0007669"/>
    <property type="project" value="TreeGrafter"/>
</dbReference>
<feature type="domain" description="ACT-like" evidence="14">
    <location>
        <begin position="424"/>
        <end position="495"/>
    </location>
</feature>
<dbReference type="PANTHER" id="PTHR48078">
    <property type="entry name" value="THREONINE DEHYDRATASE, MITOCHONDRIAL-RELATED"/>
    <property type="match status" value="1"/>
</dbReference>
<dbReference type="InterPro" id="IPR036052">
    <property type="entry name" value="TrpB-like_PALP_sf"/>
</dbReference>
<evidence type="ECO:0000256" key="6">
    <source>
        <dbReference type="ARBA" id="ARBA00022605"/>
    </source>
</evidence>
<dbReference type="InterPro" id="IPR000634">
    <property type="entry name" value="Ser/Thr_deHydtase_PyrdxlP-BS"/>
</dbReference>
<gene>
    <name evidence="13 15" type="primary">ilvA</name>
    <name evidence="15" type="ORF">F2Q65_02645</name>
</gene>
<keyword evidence="10 13" id="KW-0456">Lyase</keyword>
<dbReference type="SUPFAM" id="SSF55021">
    <property type="entry name" value="ACT-like"/>
    <property type="match status" value="2"/>
</dbReference>
<dbReference type="GO" id="GO:0030170">
    <property type="term" value="F:pyridoxal phosphate binding"/>
    <property type="evidence" value="ECO:0007669"/>
    <property type="project" value="InterPro"/>
</dbReference>
<evidence type="ECO:0000256" key="8">
    <source>
        <dbReference type="ARBA" id="ARBA00022737"/>
    </source>
</evidence>
<dbReference type="AlphaFoldDB" id="A0A5M8FUF7"/>
<dbReference type="GO" id="GO:0006567">
    <property type="term" value="P:L-threonine catabolic process"/>
    <property type="evidence" value="ECO:0007669"/>
    <property type="project" value="TreeGrafter"/>
</dbReference>
<evidence type="ECO:0000256" key="3">
    <source>
        <dbReference type="ARBA" id="ARBA00004810"/>
    </source>
</evidence>
<evidence type="ECO:0000256" key="13">
    <source>
        <dbReference type="RuleBase" id="RU362012"/>
    </source>
</evidence>
<evidence type="ECO:0000256" key="7">
    <source>
        <dbReference type="ARBA" id="ARBA00022624"/>
    </source>
</evidence>
<comment type="pathway">
    <text evidence="3 13">Amino-acid biosynthesis; L-isoleucine biosynthesis; 2-oxobutanoate from L-threonine: step 1/1.</text>
</comment>
<keyword evidence="7 13" id="KW-0412">Isoleucine biosynthesis</keyword>
<accession>A0A5M8FUF7</accession>
<dbReference type="NCBIfam" id="NF009130">
    <property type="entry name" value="PRK12483.1"/>
    <property type="match status" value="1"/>
</dbReference>
<comment type="similarity">
    <text evidence="4 13">Belongs to the serine/threonine dehydratase family.</text>
</comment>
<dbReference type="Gene3D" id="3.40.1020.10">
    <property type="entry name" value="Biosynthetic Threonine Deaminase, Domain 3"/>
    <property type="match status" value="1"/>
</dbReference>
<dbReference type="Pfam" id="PF00291">
    <property type="entry name" value="PALP"/>
    <property type="match status" value="1"/>
</dbReference>
<evidence type="ECO:0000259" key="14">
    <source>
        <dbReference type="PROSITE" id="PS51672"/>
    </source>
</evidence>
<dbReference type="PROSITE" id="PS51672">
    <property type="entry name" value="ACT_LIKE"/>
    <property type="match status" value="2"/>
</dbReference>
<dbReference type="NCBIfam" id="TIGR01124">
    <property type="entry name" value="ilvA_2Cterm"/>
    <property type="match status" value="1"/>
</dbReference>
<comment type="function">
    <text evidence="12 13">Catalyzes the anaerobic formation of alpha-ketobutyrate and ammonia from threonine in a two-step reaction. The first step involved a dehydration of threonine and a production of enamine intermediates (aminocrotonate), which tautomerizes to its imine form (iminobutyrate). Both intermediates are unstable and short-lived. The second step is the nonenzymatic hydrolysis of the enamine/imine intermediates to form 2-ketobutyrate and free ammonia. In the low water environment of the cell, the second step is accelerated by RidA.</text>
</comment>
<dbReference type="PANTHER" id="PTHR48078:SF11">
    <property type="entry name" value="THREONINE DEHYDRATASE, MITOCHONDRIAL"/>
    <property type="match status" value="1"/>
</dbReference>
<feature type="domain" description="ACT-like" evidence="14">
    <location>
        <begin position="329"/>
        <end position="401"/>
    </location>
</feature>
<comment type="subunit">
    <text evidence="5 13">Homotetramer.</text>
</comment>
<dbReference type="InterPro" id="IPR045865">
    <property type="entry name" value="ACT-like_dom_sf"/>
</dbReference>
<protein>
    <recommendedName>
        <fullName evidence="13">L-threonine dehydratase</fullName>
        <ecNumber evidence="13">4.3.1.19</ecNumber>
    </recommendedName>
    <alternativeName>
        <fullName evidence="13">Threonine deaminase</fullName>
    </alternativeName>
</protein>
<comment type="catalytic activity">
    <reaction evidence="1 13">
        <text>L-threonine = 2-oxobutanoate + NH4(+)</text>
        <dbReference type="Rhea" id="RHEA:22108"/>
        <dbReference type="ChEBI" id="CHEBI:16763"/>
        <dbReference type="ChEBI" id="CHEBI:28938"/>
        <dbReference type="ChEBI" id="CHEBI:57926"/>
        <dbReference type="EC" id="4.3.1.19"/>
    </reaction>
</comment>
<evidence type="ECO:0000256" key="10">
    <source>
        <dbReference type="ARBA" id="ARBA00023239"/>
    </source>
</evidence>
<dbReference type="EC" id="4.3.1.19" evidence="13"/>
<dbReference type="OrthoDB" id="9811476at2"/>
<reference evidence="15 16" key="1">
    <citation type="submission" date="2019-09" db="EMBL/GenBank/DDBJ databases">
        <title>Whole-genome sequence of the purple sulfur bacterium Thiohalocapsa marina DSM 19078.</title>
        <authorList>
            <person name="Kyndt J.A."/>
            <person name="Meyer T.E."/>
        </authorList>
    </citation>
    <scope>NUCLEOTIDE SEQUENCE [LARGE SCALE GENOMIC DNA]</scope>
    <source>
        <strain evidence="15 16">DSM 19078</strain>
    </source>
</reference>
<comment type="cofactor">
    <cofactor evidence="2 13">
        <name>pyridoxal 5'-phosphate</name>
        <dbReference type="ChEBI" id="CHEBI:597326"/>
    </cofactor>
</comment>
<dbReference type="SUPFAM" id="SSF53686">
    <property type="entry name" value="Tryptophan synthase beta subunit-like PLP-dependent enzymes"/>
    <property type="match status" value="1"/>
</dbReference>
<evidence type="ECO:0000313" key="16">
    <source>
        <dbReference type="Proteomes" id="UP000322981"/>
    </source>
</evidence>
<evidence type="ECO:0000256" key="1">
    <source>
        <dbReference type="ARBA" id="ARBA00001274"/>
    </source>
</evidence>
<dbReference type="CDD" id="cd04906">
    <property type="entry name" value="ACT_ThrD-I_1"/>
    <property type="match status" value="1"/>
</dbReference>
<dbReference type="GO" id="GO:0003941">
    <property type="term" value="F:L-serine ammonia-lyase activity"/>
    <property type="evidence" value="ECO:0007669"/>
    <property type="project" value="TreeGrafter"/>
</dbReference>
<keyword evidence="6 13" id="KW-0028">Amino-acid biosynthesis</keyword>
<dbReference type="CDD" id="cd01562">
    <property type="entry name" value="Thr-dehyd"/>
    <property type="match status" value="1"/>
</dbReference>
<keyword evidence="9 13" id="KW-0663">Pyridoxal phosphate</keyword>
<dbReference type="InterPro" id="IPR050147">
    <property type="entry name" value="Ser/Thr_Dehydratase"/>
</dbReference>